<dbReference type="Proteomes" id="UP000621492">
    <property type="component" value="Unassembled WGS sequence"/>
</dbReference>
<name>A0A9W5TXT0_9BACI</name>
<accession>A0A9W5TXT0</accession>
<evidence type="ECO:0000313" key="2">
    <source>
        <dbReference type="Proteomes" id="UP000621492"/>
    </source>
</evidence>
<protein>
    <submittedName>
        <fullName evidence="1">Uncharacterized protein</fullName>
    </submittedName>
</protein>
<gene>
    <name evidence="1" type="ORF">GCM10011409_22810</name>
</gene>
<keyword evidence="2" id="KW-1185">Reference proteome</keyword>
<organism evidence="1 2">
    <name type="scientific">Lentibacillus populi</name>
    <dbReference type="NCBI Taxonomy" id="1827502"/>
    <lineage>
        <taxon>Bacteria</taxon>
        <taxon>Bacillati</taxon>
        <taxon>Bacillota</taxon>
        <taxon>Bacilli</taxon>
        <taxon>Bacillales</taxon>
        <taxon>Bacillaceae</taxon>
        <taxon>Lentibacillus</taxon>
    </lineage>
</organism>
<reference evidence="1" key="1">
    <citation type="journal article" date="2014" name="Int. J. Syst. Evol. Microbiol.">
        <title>Complete genome sequence of Corynebacterium casei LMG S-19264T (=DSM 44701T), isolated from a smear-ripened cheese.</title>
        <authorList>
            <consortium name="US DOE Joint Genome Institute (JGI-PGF)"/>
            <person name="Walter F."/>
            <person name="Albersmeier A."/>
            <person name="Kalinowski J."/>
            <person name="Ruckert C."/>
        </authorList>
    </citation>
    <scope>NUCLEOTIDE SEQUENCE</scope>
    <source>
        <strain evidence="1">CGMCC 1.15454</strain>
    </source>
</reference>
<reference evidence="1" key="2">
    <citation type="submission" date="2020-09" db="EMBL/GenBank/DDBJ databases">
        <authorList>
            <person name="Sun Q."/>
            <person name="Zhou Y."/>
        </authorList>
    </citation>
    <scope>NUCLEOTIDE SEQUENCE</scope>
    <source>
        <strain evidence="1">CGMCC 1.15454</strain>
    </source>
</reference>
<proteinExistence type="predicted"/>
<sequence>MRNFFNKFTETIPTRVRNDKKAGNSRINPNTIQMANIKSKKSVKLYTVFNSNVLETFIKNESKMGEIT</sequence>
<comment type="caution">
    <text evidence="1">The sequence shown here is derived from an EMBL/GenBank/DDBJ whole genome shotgun (WGS) entry which is preliminary data.</text>
</comment>
<dbReference type="EMBL" id="BMJD01000016">
    <property type="protein sequence ID" value="GGB44663.1"/>
    <property type="molecule type" value="Genomic_DNA"/>
</dbReference>
<evidence type="ECO:0000313" key="1">
    <source>
        <dbReference type="EMBL" id="GGB44663.1"/>
    </source>
</evidence>
<dbReference type="AlphaFoldDB" id="A0A9W5TXT0"/>